<dbReference type="EMBL" id="CP032157">
    <property type="protein sequence ID" value="AXY75524.1"/>
    <property type="molecule type" value="Genomic_DNA"/>
</dbReference>
<protein>
    <submittedName>
        <fullName evidence="1">Uncharacterized protein</fullName>
    </submittedName>
</protein>
<gene>
    <name evidence="1" type="ORF">D3H65_16740</name>
</gene>
<reference evidence="1 2" key="1">
    <citation type="submission" date="2018-09" db="EMBL/GenBank/DDBJ databases">
        <title>Genome sequencing of strain 6GH32-13.</title>
        <authorList>
            <person name="Weon H.-Y."/>
            <person name="Heo J."/>
            <person name="Kwon S.-W."/>
        </authorList>
    </citation>
    <scope>NUCLEOTIDE SEQUENCE [LARGE SCALE GENOMIC DNA]</scope>
    <source>
        <strain evidence="1 2">5GH32-13</strain>
    </source>
</reference>
<proteinExistence type="predicted"/>
<dbReference type="KEGG" id="pseg:D3H65_16740"/>
<evidence type="ECO:0000313" key="1">
    <source>
        <dbReference type="EMBL" id="AXY75524.1"/>
    </source>
</evidence>
<dbReference type="RefSeq" id="WP_119051405.1">
    <property type="nucleotide sequence ID" value="NZ_CP032157.1"/>
</dbReference>
<evidence type="ECO:0000313" key="2">
    <source>
        <dbReference type="Proteomes" id="UP000263900"/>
    </source>
</evidence>
<name>A0A3B7MLY1_9BACT</name>
<accession>A0A3B7MLY1</accession>
<organism evidence="1 2">
    <name type="scientific">Paraflavitalea soli</name>
    <dbReference type="NCBI Taxonomy" id="2315862"/>
    <lineage>
        <taxon>Bacteria</taxon>
        <taxon>Pseudomonadati</taxon>
        <taxon>Bacteroidota</taxon>
        <taxon>Chitinophagia</taxon>
        <taxon>Chitinophagales</taxon>
        <taxon>Chitinophagaceae</taxon>
        <taxon>Paraflavitalea</taxon>
    </lineage>
</organism>
<keyword evidence="2" id="KW-1185">Reference proteome</keyword>
<dbReference type="Proteomes" id="UP000263900">
    <property type="component" value="Chromosome"/>
</dbReference>
<dbReference type="AlphaFoldDB" id="A0A3B7MLY1"/>
<dbReference type="OrthoDB" id="668305at2"/>
<sequence>MAKTVSAIFKFQGTIEDFTFVHSRRYKPHVRARKHSKTPFVMTAALAESKARMQQCNQYAKPIFQALRTESHDGGLWSRLVSRLFGELKAGRSLSLECLQGFECNLQHPLGEVITNGYDLSATESQNQLGIYVQLHGHPNVEDKMPRTGYQLRFVAIIPDAETGTVQQMEVLGPLTKYKDELVAHDLKIALPGNDAPYILLMGIVPHMQGEGPARIMSDSGMKVVWVGGRQAVSHELRAASGIQEGITNTKNGIVEVVDLVATSADNVVAGVPATSGIQVLEDLAVKEIEKGPEPLVIETAGCLGKGLAAGADQEDAALILHFKSGLAGSADNENSALLNPDSHRDHGAASGSDEVILHNKTFLHEKITAKADCSIQCGMSARPKRTGINARMALAEPAHRSWCGIDRCWLVPKLYAGPFLAASGGKAARRQVIGHRGKDAVILPGGHLASMDGLSTDG</sequence>